<sequence length="331" mass="38481">MPATQDEFSPAVFEQLRRLQQKYAADGQDLAAYLEGLYHADYVNYWDYIELDTLLSLQRPLTLIPDERIFIMYHQITELYFKLCLCEYEQIGQLTAPTVGELALRVGRINRYFENLINSFDVMVDGMDKQQFLQFRMALMPASGFQSVQYRMIEIASTDLSNLLNQEKRRLLGDAAAHDELMGCIYWKAGATIEETGAKALTLVQFEEKYSQHLTDHAAAYHDTNVWSTVQRLSAEDRQHPRLLRALKQLDVNVNVNWPLMHYKSAVRYLERDPTALAATGGTNWKKYLPPKFQRRIFYPQLWTEQDLEEWGKGWVESILEEARAVTPVNH</sequence>
<accession>A0ABP7NA40</accession>
<dbReference type="PANTHER" id="PTHR10138:SF0">
    <property type="entry name" value="TRYPTOPHAN 2,3-DIOXYGENASE"/>
    <property type="match status" value="1"/>
</dbReference>
<dbReference type="Gene3D" id="1.20.58.480">
    <property type="match status" value="1"/>
</dbReference>
<dbReference type="EMBL" id="BAABDH010000041">
    <property type="protein sequence ID" value="GAA3940088.1"/>
    <property type="molecule type" value="Genomic_DNA"/>
</dbReference>
<evidence type="ECO:0000313" key="2">
    <source>
        <dbReference type="Proteomes" id="UP001499909"/>
    </source>
</evidence>
<dbReference type="InterPro" id="IPR004981">
    <property type="entry name" value="Trp_2_3_dOase"/>
</dbReference>
<keyword evidence="2" id="KW-1185">Reference proteome</keyword>
<organism evidence="1 2">
    <name type="scientific">Hymenobacter algoricola</name>
    <dbReference type="NCBI Taxonomy" id="486267"/>
    <lineage>
        <taxon>Bacteria</taxon>
        <taxon>Pseudomonadati</taxon>
        <taxon>Bacteroidota</taxon>
        <taxon>Cytophagia</taxon>
        <taxon>Cytophagales</taxon>
        <taxon>Hymenobacteraceae</taxon>
        <taxon>Hymenobacter</taxon>
    </lineage>
</organism>
<evidence type="ECO:0000313" key="1">
    <source>
        <dbReference type="EMBL" id="GAA3940088.1"/>
    </source>
</evidence>
<gene>
    <name evidence="1" type="ORF">GCM10022406_25180</name>
</gene>
<dbReference type="Proteomes" id="UP001499909">
    <property type="component" value="Unassembled WGS sequence"/>
</dbReference>
<dbReference type="RefSeq" id="WP_345114331.1">
    <property type="nucleotide sequence ID" value="NZ_BAABDH010000041.1"/>
</dbReference>
<comment type="caution">
    <text evidence="1">The sequence shown here is derived from an EMBL/GenBank/DDBJ whole genome shotgun (WGS) entry which is preliminary data.</text>
</comment>
<dbReference type="SUPFAM" id="SSF140959">
    <property type="entry name" value="Indolic compounds 2,3-dioxygenase-like"/>
    <property type="match status" value="1"/>
</dbReference>
<dbReference type="PANTHER" id="PTHR10138">
    <property type="entry name" value="TRYPTOPHAN 2,3-DIOXYGENASE"/>
    <property type="match status" value="1"/>
</dbReference>
<name>A0ABP7NA40_9BACT</name>
<dbReference type="InterPro" id="IPR037217">
    <property type="entry name" value="Trp/Indoleamine_2_3_dOase-like"/>
</dbReference>
<dbReference type="Pfam" id="PF03301">
    <property type="entry name" value="Trp_dioxygenase"/>
    <property type="match status" value="1"/>
</dbReference>
<proteinExistence type="predicted"/>
<protein>
    <submittedName>
        <fullName evidence="1">Tryptophan 2,3-dioxygenase family protein</fullName>
    </submittedName>
</protein>
<reference evidence="2" key="1">
    <citation type="journal article" date="2019" name="Int. J. Syst. Evol. Microbiol.">
        <title>The Global Catalogue of Microorganisms (GCM) 10K type strain sequencing project: providing services to taxonomists for standard genome sequencing and annotation.</title>
        <authorList>
            <consortium name="The Broad Institute Genomics Platform"/>
            <consortium name="The Broad Institute Genome Sequencing Center for Infectious Disease"/>
            <person name="Wu L."/>
            <person name="Ma J."/>
        </authorList>
    </citation>
    <scope>NUCLEOTIDE SEQUENCE [LARGE SCALE GENOMIC DNA]</scope>
    <source>
        <strain evidence="2">JCM 17214</strain>
    </source>
</reference>